<evidence type="ECO:0000256" key="17">
    <source>
        <dbReference type="ARBA" id="ARBA00041185"/>
    </source>
</evidence>
<feature type="compositionally biased region" description="Low complexity" evidence="22">
    <location>
        <begin position="492"/>
        <end position="504"/>
    </location>
</feature>
<evidence type="ECO:0000256" key="19">
    <source>
        <dbReference type="ARBA" id="ARBA00044770"/>
    </source>
</evidence>
<feature type="compositionally biased region" description="Basic residues" evidence="22">
    <location>
        <begin position="1"/>
        <end position="12"/>
    </location>
</feature>
<evidence type="ECO:0000256" key="6">
    <source>
        <dbReference type="ARBA" id="ARBA00022679"/>
    </source>
</evidence>
<organism evidence="24 25">
    <name type="scientific">Mycolicibacterium frederiksbergense</name>
    <dbReference type="NCBI Taxonomy" id="117567"/>
    <lineage>
        <taxon>Bacteria</taxon>
        <taxon>Bacillati</taxon>
        <taxon>Actinomycetota</taxon>
        <taxon>Actinomycetes</taxon>
        <taxon>Mycobacteriales</taxon>
        <taxon>Mycobacteriaceae</taxon>
        <taxon>Mycolicibacterium</taxon>
    </lineage>
</organism>
<feature type="transmembrane region" description="Helical" evidence="23">
    <location>
        <begin position="143"/>
        <end position="170"/>
    </location>
</feature>
<comment type="pathway">
    <text evidence="2">Cell wall biogenesis; peptidoglycan biosynthesis.</text>
</comment>
<dbReference type="Pfam" id="PF01098">
    <property type="entry name" value="FTSW_RODA_SPOVE"/>
    <property type="match status" value="1"/>
</dbReference>
<dbReference type="PROSITE" id="PS00428">
    <property type="entry name" value="FTSW_RODA_SPOVE"/>
    <property type="match status" value="1"/>
</dbReference>
<dbReference type="GO" id="GO:0015648">
    <property type="term" value="F:lipid-linked peptidoglycan transporter activity"/>
    <property type="evidence" value="ECO:0007669"/>
    <property type="project" value="TreeGrafter"/>
</dbReference>
<dbReference type="NCBIfam" id="TIGR02614">
    <property type="entry name" value="ftsW"/>
    <property type="match status" value="1"/>
</dbReference>
<evidence type="ECO:0000256" key="9">
    <source>
        <dbReference type="ARBA" id="ARBA00022984"/>
    </source>
</evidence>
<comment type="function">
    <text evidence="21">Peptidoglycan polymerase that is essential for cell division.</text>
</comment>
<evidence type="ECO:0000256" key="7">
    <source>
        <dbReference type="ARBA" id="ARBA00022692"/>
    </source>
</evidence>
<gene>
    <name evidence="24" type="primary">ftsW</name>
    <name evidence="24" type="ORF">EXE63_26975</name>
</gene>
<dbReference type="GO" id="GO:0071555">
    <property type="term" value="P:cell wall organization"/>
    <property type="evidence" value="ECO:0007669"/>
    <property type="project" value="UniProtKB-KW"/>
</dbReference>
<keyword evidence="8" id="KW-0133">Cell shape</keyword>
<evidence type="ECO:0000256" key="1">
    <source>
        <dbReference type="ARBA" id="ARBA00004651"/>
    </source>
</evidence>
<keyword evidence="4" id="KW-0132">Cell division</keyword>
<feature type="transmembrane region" description="Helical" evidence="23">
    <location>
        <begin position="378"/>
        <end position="396"/>
    </location>
</feature>
<evidence type="ECO:0000256" key="4">
    <source>
        <dbReference type="ARBA" id="ARBA00022618"/>
    </source>
</evidence>
<keyword evidence="6" id="KW-0808">Transferase</keyword>
<feature type="region of interest" description="Disordered" evidence="22">
    <location>
        <begin position="441"/>
        <end position="540"/>
    </location>
</feature>
<evidence type="ECO:0000256" key="23">
    <source>
        <dbReference type="SAM" id="Phobius"/>
    </source>
</evidence>
<feature type="transmembrane region" description="Helical" evidence="23">
    <location>
        <begin position="115"/>
        <end position="137"/>
    </location>
</feature>
<keyword evidence="10 23" id="KW-1133">Transmembrane helix</keyword>
<keyword evidence="13" id="KW-0961">Cell wall biogenesis/degradation</keyword>
<sequence>MTAARSRLRRPGKSGADEAAAKKPATIAATEQPRSRFGVWLSRPMTSFHLIIAVASILVTLGLIMVLSASGVYSYDAGGSPWTVFLKQVVWTLVGLVAFYIALRMPIRIMRKLAFPAFAFTIVLLVLVLVPGIGKIANGSRGWFVFGGFSMQPSELAKMAFAVWGAHLLAARRMEQATLRQMLVPLLPAAALALTLIFMQPDLGQSVSLSIILLGLLWYAGLPLKLFVSTVSGAVIAAGILAVSAGYRSARVQSWLNPMADAQGSGYQARQARYALANGGLFGDGLGQGTAKYNYLPNAHNDFIFAIIGEELGYIGAAGVLCLFGLFAYTGMRIARRSADPFLRLLTATVTMWVIGQAFINVGYVVGLLPVTGLQLPLISAGGTSTATTMLILGVITNAARHEPEAVAALRAGRDDRVNRLLRLPPPVPYVPSRLEVARDRLRTKEGKTPGKAVKKAPPKSPPRAAAKASGKAVAKASSKASSKAKAKQPRKAPAADARRTAQPGERTARRAGHHGEGRNGRQGRGQQGRARSLEGQRYG</sequence>
<dbReference type="GO" id="GO:0005886">
    <property type="term" value="C:plasma membrane"/>
    <property type="evidence" value="ECO:0007669"/>
    <property type="project" value="UniProtKB-SubCell"/>
</dbReference>
<keyword evidence="11 23" id="KW-0472">Membrane</keyword>
<dbReference type="InterPro" id="IPR013437">
    <property type="entry name" value="FtsW"/>
</dbReference>
<keyword evidence="7 23" id="KW-0812">Transmembrane</keyword>
<keyword evidence="5" id="KW-0328">Glycosyltransferase</keyword>
<evidence type="ECO:0000256" key="3">
    <source>
        <dbReference type="ARBA" id="ARBA00022475"/>
    </source>
</evidence>
<dbReference type="PANTHER" id="PTHR30474:SF2">
    <property type="entry name" value="PEPTIDOGLYCAN GLYCOSYLTRANSFERASE FTSW-RELATED"/>
    <property type="match status" value="1"/>
</dbReference>
<evidence type="ECO:0000256" key="13">
    <source>
        <dbReference type="ARBA" id="ARBA00023316"/>
    </source>
</evidence>
<dbReference type="GO" id="GO:0008955">
    <property type="term" value="F:peptidoglycan glycosyltransferase activity"/>
    <property type="evidence" value="ECO:0007669"/>
    <property type="project" value="UniProtKB-EC"/>
</dbReference>
<evidence type="ECO:0000256" key="11">
    <source>
        <dbReference type="ARBA" id="ARBA00023136"/>
    </source>
</evidence>
<evidence type="ECO:0000256" key="14">
    <source>
        <dbReference type="ARBA" id="ARBA00032370"/>
    </source>
</evidence>
<comment type="subcellular location">
    <subcellularLocation>
        <location evidence="1">Cell membrane</location>
        <topology evidence="1">Multi-pass membrane protein</topology>
    </subcellularLocation>
</comment>
<reference evidence="24 25" key="1">
    <citation type="submission" date="2019-04" db="EMBL/GenBank/DDBJ databases">
        <title>Draft, Whole-Genome Sequence of the Anthracene-degrading Mycobacterium frederiksbergense LB501T, Isolated from a Polycyclic Aromatic Hydrocarbon (PAH)-Contaminated Soil.</title>
        <authorList>
            <person name="Augelletti F."/>
        </authorList>
    </citation>
    <scope>NUCLEOTIDE SEQUENCE [LARGE SCALE GENOMIC DNA]</scope>
    <source>
        <strain evidence="24 25">LB 501T</strain>
    </source>
</reference>
<feature type="transmembrane region" description="Helical" evidence="23">
    <location>
        <begin position="182"/>
        <end position="199"/>
    </location>
</feature>
<evidence type="ECO:0000256" key="20">
    <source>
        <dbReference type="ARBA" id="ARBA00049902"/>
    </source>
</evidence>
<feature type="transmembrane region" description="Helical" evidence="23">
    <location>
        <begin position="226"/>
        <end position="247"/>
    </location>
</feature>
<evidence type="ECO:0000256" key="12">
    <source>
        <dbReference type="ARBA" id="ARBA00023306"/>
    </source>
</evidence>
<evidence type="ECO:0000313" key="24">
    <source>
        <dbReference type="EMBL" id="QIV85542.1"/>
    </source>
</evidence>
<dbReference type="KEGG" id="mfre:EXE63_26975"/>
<feature type="transmembrane region" description="Helical" evidence="23">
    <location>
        <begin position="50"/>
        <end position="73"/>
    </location>
</feature>
<keyword evidence="9" id="KW-0573">Peptidoglycan synthesis</keyword>
<dbReference type="Proteomes" id="UP000501849">
    <property type="component" value="Chromosome"/>
</dbReference>
<feature type="transmembrane region" description="Helical" evidence="23">
    <location>
        <begin position="205"/>
        <end position="221"/>
    </location>
</feature>
<dbReference type="AlphaFoldDB" id="A0A6H0SD26"/>
<dbReference type="InterPro" id="IPR001182">
    <property type="entry name" value="FtsW/RodA"/>
</dbReference>
<protein>
    <recommendedName>
        <fullName evidence="17">Probable peptidoglycan glycosyltransferase FtsW</fullName>
        <ecNumber evidence="19">2.4.99.28</ecNumber>
    </recommendedName>
    <alternativeName>
        <fullName evidence="18">Cell division protein FtsW</fullName>
    </alternativeName>
    <alternativeName>
        <fullName evidence="15">Cell wall polymerase</fullName>
    </alternativeName>
    <alternativeName>
        <fullName evidence="14">Peptidoglycan polymerase</fullName>
    </alternativeName>
</protein>
<keyword evidence="3" id="KW-1003">Cell membrane</keyword>
<dbReference type="GO" id="GO:0032153">
    <property type="term" value="C:cell division site"/>
    <property type="evidence" value="ECO:0007669"/>
    <property type="project" value="TreeGrafter"/>
</dbReference>
<evidence type="ECO:0000313" key="25">
    <source>
        <dbReference type="Proteomes" id="UP000501849"/>
    </source>
</evidence>
<feature type="transmembrane region" description="Helical" evidence="23">
    <location>
        <begin position="85"/>
        <end position="103"/>
    </location>
</feature>
<evidence type="ECO:0000256" key="8">
    <source>
        <dbReference type="ARBA" id="ARBA00022960"/>
    </source>
</evidence>
<keyword evidence="12" id="KW-0131">Cell cycle</keyword>
<feature type="compositionally biased region" description="Low complexity" evidence="22">
    <location>
        <begin position="463"/>
        <end position="482"/>
    </location>
</feature>
<feature type="transmembrane region" description="Helical" evidence="23">
    <location>
        <begin position="312"/>
        <end position="330"/>
    </location>
</feature>
<feature type="transmembrane region" description="Helical" evidence="23">
    <location>
        <begin position="342"/>
        <end position="366"/>
    </location>
</feature>
<dbReference type="EC" id="2.4.99.28" evidence="19"/>
<comment type="catalytic activity">
    <reaction evidence="20">
        <text>[GlcNAc-(1-&gt;4)-Mur2Ac(oyl-L-Ala-gamma-D-Glu-L-Lys-D-Ala-D-Ala)](n)-di-trans,octa-cis-undecaprenyl diphosphate + beta-D-GlcNAc-(1-&gt;4)-Mur2Ac(oyl-L-Ala-gamma-D-Glu-L-Lys-D-Ala-D-Ala)-di-trans,octa-cis-undecaprenyl diphosphate = [GlcNAc-(1-&gt;4)-Mur2Ac(oyl-L-Ala-gamma-D-Glu-L-Lys-D-Ala-D-Ala)](n+1)-di-trans,octa-cis-undecaprenyl diphosphate + di-trans,octa-cis-undecaprenyl diphosphate + H(+)</text>
        <dbReference type="Rhea" id="RHEA:23708"/>
        <dbReference type="Rhea" id="RHEA-COMP:9602"/>
        <dbReference type="Rhea" id="RHEA-COMP:9603"/>
        <dbReference type="ChEBI" id="CHEBI:15378"/>
        <dbReference type="ChEBI" id="CHEBI:58405"/>
        <dbReference type="ChEBI" id="CHEBI:60033"/>
        <dbReference type="ChEBI" id="CHEBI:78435"/>
        <dbReference type="EC" id="2.4.99.28"/>
    </reaction>
</comment>
<dbReference type="GO" id="GO:0009252">
    <property type="term" value="P:peptidoglycan biosynthetic process"/>
    <property type="evidence" value="ECO:0007669"/>
    <property type="project" value="UniProtKB-UniPathway"/>
</dbReference>
<dbReference type="InterPro" id="IPR018365">
    <property type="entry name" value="Cell_cycle_FtsW-rel_CS"/>
</dbReference>
<name>A0A6H0SD26_9MYCO</name>
<evidence type="ECO:0000256" key="18">
    <source>
        <dbReference type="ARBA" id="ARBA00041418"/>
    </source>
</evidence>
<dbReference type="GO" id="GO:0051301">
    <property type="term" value="P:cell division"/>
    <property type="evidence" value="ECO:0007669"/>
    <property type="project" value="UniProtKB-KW"/>
</dbReference>
<keyword evidence="25" id="KW-1185">Reference proteome</keyword>
<dbReference type="PANTHER" id="PTHR30474">
    <property type="entry name" value="CELL CYCLE PROTEIN"/>
    <property type="match status" value="1"/>
</dbReference>
<dbReference type="GO" id="GO:0008360">
    <property type="term" value="P:regulation of cell shape"/>
    <property type="evidence" value="ECO:0007669"/>
    <property type="project" value="UniProtKB-KW"/>
</dbReference>
<evidence type="ECO:0000256" key="16">
    <source>
        <dbReference type="ARBA" id="ARBA00038053"/>
    </source>
</evidence>
<dbReference type="EMBL" id="CP038799">
    <property type="protein sequence ID" value="QIV85542.1"/>
    <property type="molecule type" value="Genomic_DNA"/>
</dbReference>
<comment type="similarity">
    <text evidence="16">Belongs to the SEDS family. FtsW subfamily.</text>
</comment>
<evidence type="ECO:0000256" key="21">
    <source>
        <dbReference type="ARBA" id="ARBA00049966"/>
    </source>
</evidence>
<evidence type="ECO:0000256" key="5">
    <source>
        <dbReference type="ARBA" id="ARBA00022676"/>
    </source>
</evidence>
<proteinExistence type="inferred from homology"/>
<evidence type="ECO:0000256" key="2">
    <source>
        <dbReference type="ARBA" id="ARBA00004752"/>
    </source>
</evidence>
<evidence type="ECO:0000256" key="10">
    <source>
        <dbReference type="ARBA" id="ARBA00022989"/>
    </source>
</evidence>
<accession>A0A6H0SD26</accession>
<dbReference type="UniPathway" id="UPA00219"/>
<feature type="region of interest" description="Disordered" evidence="22">
    <location>
        <begin position="1"/>
        <end position="25"/>
    </location>
</feature>
<evidence type="ECO:0000256" key="22">
    <source>
        <dbReference type="SAM" id="MobiDB-lite"/>
    </source>
</evidence>
<evidence type="ECO:0000256" key="15">
    <source>
        <dbReference type="ARBA" id="ARBA00033270"/>
    </source>
</evidence>